<feature type="repeat" description="TPR" evidence="1">
    <location>
        <begin position="892"/>
        <end position="925"/>
    </location>
</feature>
<dbReference type="Pfam" id="PF01048">
    <property type="entry name" value="PNP_UDP_1"/>
    <property type="match status" value="1"/>
</dbReference>
<feature type="region of interest" description="Disordered" evidence="2">
    <location>
        <begin position="968"/>
        <end position="991"/>
    </location>
</feature>
<dbReference type="PROSITE" id="PS50005">
    <property type="entry name" value="TPR"/>
    <property type="match status" value="5"/>
</dbReference>
<dbReference type="Pfam" id="PF25000">
    <property type="entry name" value="DUF7779"/>
    <property type="match status" value="1"/>
</dbReference>
<dbReference type="Gene3D" id="3.40.50.300">
    <property type="entry name" value="P-loop containing nucleotide triphosphate hydrolases"/>
    <property type="match status" value="1"/>
</dbReference>
<dbReference type="InterPro" id="IPR011990">
    <property type="entry name" value="TPR-like_helical_dom_sf"/>
</dbReference>
<keyword evidence="1" id="KW-0802">TPR repeat</keyword>
<dbReference type="Gene3D" id="1.25.40.10">
    <property type="entry name" value="Tetratricopeptide repeat domain"/>
    <property type="match status" value="2"/>
</dbReference>
<gene>
    <name evidence="5" type="ORF">BJX66DRAFT_331145</name>
</gene>
<dbReference type="InterPro" id="IPR019734">
    <property type="entry name" value="TPR_rpt"/>
</dbReference>
<dbReference type="InterPro" id="IPR035994">
    <property type="entry name" value="Nucleoside_phosphorylase_sf"/>
</dbReference>
<feature type="repeat" description="TPR" evidence="1">
    <location>
        <begin position="766"/>
        <end position="799"/>
    </location>
</feature>
<feature type="domain" description="DUF7779" evidence="4">
    <location>
        <begin position="621"/>
        <end position="703"/>
    </location>
</feature>
<dbReference type="InterPro" id="IPR056681">
    <property type="entry name" value="DUF7779"/>
</dbReference>
<feature type="domain" description="Nucleoside phosphorylase" evidence="3">
    <location>
        <begin position="11"/>
        <end position="321"/>
    </location>
</feature>
<reference evidence="5 6" key="1">
    <citation type="submission" date="2024-07" db="EMBL/GenBank/DDBJ databases">
        <title>Section-level genome sequencing and comparative genomics of Aspergillus sections Usti and Cavernicolus.</title>
        <authorList>
            <consortium name="Lawrence Berkeley National Laboratory"/>
            <person name="Nybo J.L."/>
            <person name="Vesth T.C."/>
            <person name="Theobald S."/>
            <person name="Frisvad J.C."/>
            <person name="Larsen T.O."/>
            <person name="Kjaerboelling I."/>
            <person name="Rothschild-Mancinelli K."/>
            <person name="Lyhne E.K."/>
            <person name="Kogle M.E."/>
            <person name="Barry K."/>
            <person name="Clum A."/>
            <person name="Na H."/>
            <person name="Ledsgaard L."/>
            <person name="Lin J."/>
            <person name="Lipzen A."/>
            <person name="Kuo A."/>
            <person name="Riley R."/>
            <person name="Mondo S."/>
            <person name="Labutti K."/>
            <person name="Haridas S."/>
            <person name="Pangalinan J."/>
            <person name="Salamov A.A."/>
            <person name="Simmons B.A."/>
            <person name="Magnuson J.K."/>
            <person name="Chen J."/>
            <person name="Drula E."/>
            <person name="Henrissat B."/>
            <person name="Wiebenga A."/>
            <person name="Lubbers R.J."/>
            <person name="Gomes A.C."/>
            <person name="Makela M.R."/>
            <person name="Stajich J."/>
            <person name="Grigoriev I.V."/>
            <person name="Mortensen U.H."/>
            <person name="De Vries R.P."/>
            <person name="Baker S.E."/>
            <person name="Andersen M.R."/>
        </authorList>
    </citation>
    <scope>NUCLEOTIDE SEQUENCE [LARGE SCALE GENOMIC DNA]</scope>
    <source>
        <strain evidence="5 6">CBS 209.92</strain>
    </source>
</reference>
<dbReference type="PRINTS" id="PR00381">
    <property type="entry name" value="KINESINLIGHT"/>
</dbReference>
<comment type="caution">
    <text evidence="5">The sequence shown here is derived from an EMBL/GenBank/DDBJ whole genome shotgun (WGS) entry which is preliminary data.</text>
</comment>
<keyword evidence="6" id="KW-1185">Reference proteome</keyword>
<dbReference type="PANTHER" id="PTHR46082">
    <property type="entry name" value="ATP/GTP-BINDING PROTEIN-RELATED"/>
    <property type="match status" value="1"/>
</dbReference>
<dbReference type="SMART" id="SM00028">
    <property type="entry name" value="TPR"/>
    <property type="match status" value="5"/>
</dbReference>
<dbReference type="Gene3D" id="3.40.50.1580">
    <property type="entry name" value="Nucleoside phosphorylase domain"/>
    <property type="match status" value="1"/>
</dbReference>
<dbReference type="PANTHER" id="PTHR46082:SF6">
    <property type="entry name" value="AAA+ ATPASE DOMAIN-CONTAINING PROTEIN-RELATED"/>
    <property type="match status" value="1"/>
</dbReference>
<evidence type="ECO:0000259" key="3">
    <source>
        <dbReference type="Pfam" id="PF01048"/>
    </source>
</evidence>
<accession>A0ABR4FHE7</accession>
<dbReference type="Proteomes" id="UP001610563">
    <property type="component" value="Unassembled WGS sequence"/>
</dbReference>
<dbReference type="SUPFAM" id="SSF53167">
    <property type="entry name" value="Purine and uridine phosphorylases"/>
    <property type="match status" value="1"/>
</dbReference>
<dbReference type="InterPro" id="IPR027417">
    <property type="entry name" value="P-loop_NTPase"/>
</dbReference>
<organism evidence="5 6">
    <name type="scientific">Aspergillus keveii</name>
    <dbReference type="NCBI Taxonomy" id="714993"/>
    <lineage>
        <taxon>Eukaryota</taxon>
        <taxon>Fungi</taxon>
        <taxon>Dikarya</taxon>
        <taxon>Ascomycota</taxon>
        <taxon>Pezizomycotina</taxon>
        <taxon>Eurotiomycetes</taxon>
        <taxon>Eurotiomycetidae</taxon>
        <taxon>Eurotiales</taxon>
        <taxon>Aspergillaceae</taxon>
        <taxon>Aspergillus</taxon>
        <taxon>Aspergillus subgen. Nidulantes</taxon>
    </lineage>
</organism>
<evidence type="ECO:0000256" key="1">
    <source>
        <dbReference type="PROSITE-ProRule" id="PRU00339"/>
    </source>
</evidence>
<evidence type="ECO:0000256" key="2">
    <source>
        <dbReference type="SAM" id="MobiDB-lite"/>
    </source>
</evidence>
<dbReference type="SUPFAM" id="SSF48452">
    <property type="entry name" value="TPR-like"/>
    <property type="match status" value="2"/>
</dbReference>
<dbReference type="InterPro" id="IPR053137">
    <property type="entry name" value="NLR-like"/>
</dbReference>
<name>A0ABR4FHE7_9EURO</name>
<dbReference type="InterPro" id="IPR000845">
    <property type="entry name" value="Nucleoside_phosphorylase_d"/>
</dbReference>
<dbReference type="Pfam" id="PF13424">
    <property type="entry name" value="TPR_12"/>
    <property type="match status" value="2"/>
</dbReference>
<sequence>MRPSSRDEFAIAIICALTLEADAIEALFDETYDRLSAIYKKQPGDDNAYFNGRIGSHNVVLCLMPRMGKGNAASVAASLKISYRKIQVGLIVGICGGAPYSPTKEEIFLGDVIISEAVIEYDFGRQYRGGFVRKTGVKDTLGRPNREIQSLLAGLQPQQSRRDLHAKTLQHLRAIQATQARWCRPSSAEDVLYEASYQHKHYGPTPPGLCLCLEDPSDEVCQAALDTGCEVLGCGEDQIRRRRDSIGNCSPTIHIGIVASADIVMKSGEHRDNLVKSEGVIGFEMEGAGVWNNISCIIIKGVCDYADSHKNKAWQAYAAATGAATAKAFLEYWDPTVWEEVNEFHIPLDLTGVPAIEEFIGREEELSCLWEYLRPTSARTRKVAVLHGLGGIGKTQLAIHFARKQKDNFTAIFWLGGRDRSALVSSLSSFLPRLQGWPVDAKATNKEEAEQRANQVLQWLAQPGNTRWLIIFDNIDEYSPLQDHSDSGYDIYEFFPKADHGSIIITSRLHGLTELGKPFPVRKLAYIDATRLLLQSSGFLAEDITRMGAEQDIIDLVRLLDGLSLAIVIAGSFMRQTGTNVKEYLELYQTSWSALQSQSGPTRHYQQGNMVQTWMVTYQEVEKRDPTAAKLLLLLAFFNNQDIWYKLLESGLDCSNPPPWFQTAVSSKLMFKAKIKALVGFSLVEIKHQEGSYSLHPVVQDWCYHVAASNHLTNQLHGLALMSVGFTVPHNSEREYAVIQQRLLPHANYLINRGRGDWPVDTIDMWDALNGIGNLYSDQGKLQEAEEMYQQALAGYEKALGPDHTSTLQTVNNLGVLYSGQDKLKEAEEMYQRALTGHEKALGPDHTSTLNAVGNLGNLYKHQGKLQEAEEMYQRALPGYEKALGPDHTSTLQTVNNLGLLYSNQGRRKEAEEMYQRALAGFEKALGPDHTSTLNTVGNLGNLYLNQGKLQEAQEMYQQALAGKEKALGPDHTSTLNTSPALGISTRIRAS</sequence>
<evidence type="ECO:0000259" key="4">
    <source>
        <dbReference type="Pfam" id="PF25000"/>
    </source>
</evidence>
<dbReference type="SUPFAM" id="SSF52540">
    <property type="entry name" value="P-loop containing nucleoside triphosphate hydrolases"/>
    <property type="match status" value="1"/>
</dbReference>
<protein>
    <submittedName>
        <fullName evidence="5">Uncharacterized protein</fullName>
    </submittedName>
</protein>
<evidence type="ECO:0000313" key="5">
    <source>
        <dbReference type="EMBL" id="KAL2782503.1"/>
    </source>
</evidence>
<feature type="repeat" description="TPR" evidence="1">
    <location>
        <begin position="808"/>
        <end position="841"/>
    </location>
</feature>
<feature type="repeat" description="TPR" evidence="1">
    <location>
        <begin position="850"/>
        <end position="883"/>
    </location>
</feature>
<dbReference type="EMBL" id="JBFTWV010000409">
    <property type="protein sequence ID" value="KAL2782503.1"/>
    <property type="molecule type" value="Genomic_DNA"/>
</dbReference>
<proteinExistence type="predicted"/>
<feature type="repeat" description="TPR" evidence="1">
    <location>
        <begin position="934"/>
        <end position="967"/>
    </location>
</feature>
<dbReference type="Pfam" id="PF13374">
    <property type="entry name" value="TPR_10"/>
    <property type="match status" value="1"/>
</dbReference>
<evidence type="ECO:0000313" key="6">
    <source>
        <dbReference type="Proteomes" id="UP001610563"/>
    </source>
</evidence>